<dbReference type="Pfam" id="PF00830">
    <property type="entry name" value="Ribosomal_L28"/>
    <property type="match status" value="1"/>
</dbReference>
<name>A0A5B9W9T3_9BACT</name>
<dbReference type="AlphaFoldDB" id="A0A5B9W9T3"/>
<evidence type="ECO:0000256" key="3">
    <source>
        <dbReference type="ARBA" id="ARBA00023274"/>
    </source>
</evidence>
<organism evidence="6 7">
    <name type="scientific">Aquisphaera giovannonii</name>
    <dbReference type="NCBI Taxonomy" id="406548"/>
    <lineage>
        <taxon>Bacteria</taxon>
        <taxon>Pseudomonadati</taxon>
        <taxon>Planctomycetota</taxon>
        <taxon>Planctomycetia</taxon>
        <taxon>Isosphaerales</taxon>
        <taxon>Isosphaeraceae</taxon>
        <taxon>Aquisphaera</taxon>
    </lineage>
</organism>
<dbReference type="OrthoDB" id="9805609at2"/>
<dbReference type="KEGG" id="agv:OJF2_59030"/>
<dbReference type="GO" id="GO:0003735">
    <property type="term" value="F:structural constituent of ribosome"/>
    <property type="evidence" value="ECO:0007669"/>
    <property type="project" value="InterPro"/>
</dbReference>
<dbReference type="Gene3D" id="2.30.170.40">
    <property type="entry name" value="Ribosomal protein L28/L24"/>
    <property type="match status" value="1"/>
</dbReference>
<evidence type="ECO:0000256" key="1">
    <source>
        <dbReference type="ARBA" id="ARBA00008760"/>
    </source>
</evidence>
<dbReference type="InterPro" id="IPR026569">
    <property type="entry name" value="Ribosomal_bL28"/>
</dbReference>
<evidence type="ECO:0000256" key="4">
    <source>
        <dbReference type="ARBA" id="ARBA00035174"/>
    </source>
</evidence>
<keyword evidence="7" id="KW-1185">Reference proteome</keyword>
<comment type="similarity">
    <text evidence="1 5">Belongs to the bacterial ribosomal protein bL28 family.</text>
</comment>
<dbReference type="NCBIfam" id="TIGR00009">
    <property type="entry name" value="L28"/>
    <property type="match status" value="1"/>
</dbReference>
<dbReference type="InterPro" id="IPR050096">
    <property type="entry name" value="Bacterial_rp_bL28"/>
</dbReference>
<dbReference type="EMBL" id="CP042997">
    <property type="protein sequence ID" value="QEH37313.1"/>
    <property type="molecule type" value="Genomic_DNA"/>
</dbReference>
<reference evidence="6 7" key="1">
    <citation type="submission" date="2019-08" db="EMBL/GenBank/DDBJ databases">
        <title>Deep-cultivation of Planctomycetes and their phenomic and genomic characterization uncovers novel biology.</title>
        <authorList>
            <person name="Wiegand S."/>
            <person name="Jogler M."/>
            <person name="Boedeker C."/>
            <person name="Pinto D."/>
            <person name="Vollmers J."/>
            <person name="Rivas-Marin E."/>
            <person name="Kohn T."/>
            <person name="Peeters S.H."/>
            <person name="Heuer A."/>
            <person name="Rast P."/>
            <person name="Oberbeckmann S."/>
            <person name="Bunk B."/>
            <person name="Jeske O."/>
            <person name="Meyerdierks A."/>
            <person name="Storesund J.E."/>
            <person name="Kallscheuer N."/>
            <person name="Luecker S."/>
            <person name="Lage O.M."/>
            <person name="Pohl T."/>
            <person name="Merkel B.J."/>
            <person name="Hornburger P."/>
            <person name="Mueller R.-W."/>
            <person name="Bruemmer F."/>
            <person name="Labrenz M."/>
            <person name="Spormann A.M."/>
            <person name="Op den Camp H."/>
            <person name="Overmann J."/>
            <person name="Amann R."/>
            <person name="Jetten M.S.M."/>
            <person name="Mascher T."/>
            <person name="Medema M.H."/>
            <person name="Devos D.P."/>
            <person name="Kaster A.-K."/>
            <person name="Ovreas L."/>
            <person name="Rohde M."/>
            <person name="Galperin M.Y."/>
            <person name="Jogler C."/>
        </authorList>
    </citation>
    <scope>NUCLEOTIDE SEQUENCE [LARGE SCALE GENOMIC DNA]</scope>
    <source>
        <strain evidence="6 7">OJF2</strain>
    </source>
</reference>
<dbReference type="InterPro" id="IPR034704">
    <property type="entry name" value="Ribosomal_bL28/bL31-like_sf"/>
</dbReference>
<dbReference type="SUPFAM" id="SSF143800">
    <property type="entry name" value="L28p-like"/>
    <property type="match status" value="1"/>
</dbReference>
<dbReference type="InterPro" id="IPR037147">
    <property type="entry name" value="Ribosomal_bL28_sf"/>
</dbReference>
<evidence type="ECO:0000256" key="5">
    <source>
        <dbReference type="HAMAP-Rule" id="MF_00373"/>
    </source>
</evidence>
<dbReference type="GO" id="GO:0006412">
    <property type="term" value="P:translation"/>
    <property type="evidence" value="ECO:0007669"/>
    <property type="project" value="UniProtKB-UniRule"/>
</dbReference>
<sequence>MGRECEVSGKKTSFGNHKTERGKAKYLGGVGKKTTGISRRTFKPNLQWIHVWLPNGTTRYVRVATSVIRTGQLTLEVDGKVQTFPLIKASKGSQKARKENKNLYPI</sequence>
<dbReference type="InterPro" id="IPR001383">
    <property type="entry name" value="Ribosomal_bL28_bact-type"/>
</dbReference>
<protein>
    <recommendedName>
        <fullName evidence="4 5">Large ribosomal subunit protein bL28</fullName>
    </recommendedName>
</protein>
<proteinExistence type="inferred from homology"/>
<evidence type="ECO:0000256" key="2">
    <source>
        <dbReference type="ARBA" id="ARBA00022980"/>
    </source>
</evidence>
<dbReference type="HAMAP" id="MF_00373">
    <property type="entry name" value="Ribosomal_bL28"/>
    <property type="match status" value="1"/>
</dbReference>
<dbReference type="Proteomes" id="UP000324233">
    <property type="component" value="Chromosome"/>
</dbReference>
<dbReference type="Gene3D" id="2.20.150.30">
    <property type="match status" value="1"/>
</dbReference>
<keyword evidence="2 5" id="KW-0689">Ribosomal protein</keyword>
<accession>A0A5B9W9T3</accession>
<keyword evidence="3 5" id="KW-0687">Ribonucleoprotein</keyword>
<dbReference type="PANTHER" id="PTHR39080:SF1">
    <property type="entry name" value="LARGE RIBOSOMAL SUBUNIT PROTEIN BL28A"/>
    <property type="match status" value="1"/>
</dbReference>
<dbReference type="GO" id="GO:0005840">
    <property type="term" value="C:ribosome"/>
    <property type="evidence" value="ECO:0007669"/>
    <property type="project" value="UniProtKB-KW"/>
</dbReference>
<gene>
    <name evidence="5 6" type="primary">rpmB</name>
    <name evidence="6" type="ORF">OJF2_59030</name>
</gene>
<dbReference type="RefSeq" id="WP_148596887.1">
    <property type="nucleotide sequence ID" value="NZ_CP042997.1"/>
</dbReference>
<evidence type="ECO:0000313" key="6">
    <source>
        <dbReference type="EMBL" id="QEH37313.1"/>
    </source>
</evidence>
<dbReference type="GO" id="GO:1990904">
    <property type="term" value="C:ribonucleoprotein complex"/>
    <property type="evidence" value="ECO:0007669"/>
    <property type="project" value="UniProtKB-KW"/>
</dbReference>
<dbReference type="PANTHER" id="PTHR39080">
    <property type="entry name" value="50S RIBOSOMAL PROTEIN L28"/>
    <property type="match status" value="1"/>
</dbReference>
<evidence type="ECO:0000313" key="7">
    <source>
        <dbReference type="Proteomes" id="UP000324233"/>
    </source>
</evidence>